<evidence type="ECO:0000256" key="9">
    <source>
        <dbReference type="ARBA" id="ARBA00023180"/>
    </source>
</evidence>
<dbReference type="Pfam" id="PF00089">
    <property type="entry name" value="Trypsin"/>
    <property type="match status" value="1"/>
</dbReference>
<keyword evidence="3 11" id="KW-0645">Protease</keyword>
<evidence type="ECO:0000256" key="5">
    <source>
        <dbReference type="ARBA" id="ARBA00022801"/>
    </source>
</evidence>
<organism evidence="17">
    <name type="scientific">Thrips palmi</name>
    <name type="common">Melon thrips</name>
    <dbReference type="NCBI Taxonomy" id="161013"/>
    <lineage>
        <taxon>Eukaryota</taxon>
        <taxon>Metazoa</taxon>
        <taxon>Ecdysozoa</taxon>
        <taxon>Arthropoda</taxon>
        <taxon>Hexapoda</taxon>
        <taxon>Insecta</taxon>
        <taxon>Pterygota</taxon>
        <taxon>Neoptera</taxon>
        <taxon>Paraneoptera</taxon>
        <taxon>Thysanoptera</taxon>
        <taxon>Terebrantia</taxon>
        <taxon>Thripoidea</taxon>
        <taxon>Thripidae</taxon>
        <taxon>Thrips</taxon>
    </lineage>
</organism>
<keyword evidence="9" id="KW-0325">Glycoprotein</keyword>
<sequence length="415" mass="45170">MAHPRAVLGVLLALCALSHTATAVVSRKPNSVNATPRPFEDLPEATTKDLELPSDCSTPANLPGSCMRIQNCHPLYTLMQQRLNSVQVDFLRRSQCGFEGRTPKVCCPQRGRAPSQGGQIPDWSRVSGFTPLPVDGVSKDNFPTEVPSISARSCGRQHASTGLTRVVGGLPARNGEWPWIVALGYKTHPRSSLKGRPQFKCGATLVSDRHVITAGHCVYQKSTLYLARLGELDLEDDEDGASPVDIEIAAKHVHPDYSPTRFTNDIAILTLKEPAPATDGIEPACLPMRPDLRKRSFVRENPFTAGWGSTYFNGPSSTALMQVQLPVVSVDECRSAFANIKTATIDNRTICAGLERGGKDACQGDSGGPLVWPWEGTYYLIGVVSYGLRCAEAGYPGVYTRVTEFLDWIQTTMKQ</sequence>
<keyword evidence="8" id="KW-1015">Disulfide bond</keyword>
<keyword evidence="2 12" id="KW-0964">Secreted</keyword>
<dbReference type="OrthoDB" id="425190at2759"/>
<feature type="region of interest" description="Disordered" evidence="13">
    <location>
        <begin position="27"/>
        <end position="46"/>
    </location>
</feature>
<keyword evidence="5 11" id="KW-0378">Hydrolase</keyword>
<feature type="domain" description="Peptidase S1" evidence="14">
    <location>
        <begin position="166"/>
        <end position="414"/>
    </location>
</feature>
<protein>
    <recommendedName>
        <fullName evidence="12">CLIP domain-containing serine protease</fullName>
        <ecNumber evidence="11">3.4.21.-</ecNumber>
    </recommendedName>
</protein>
<gene>
    <name evidence="17" type="primary">LOC117641695</name>
</gene>
<evidence type="ECO:0000256" key="11">
    <source>
        <dbReference type="RuleBase" id="RU363034"/>
    </source>
</evidence>
<keyword evidence="16" id="KW-1185">Reference proteome</keyword>
<dbReference type="InterPro" id="IPR001314">
    <property type="entry name" value="Peptidase_S1A"/>
</dbReference>
<dbReference type="KEGG" id="tpal:117641695"/>
<dbReference type="InterPro" id="IPR009003">
    <property type="entry name" value="Peptidase_S1_PA"/>
</dbReference>
<proteinExistence type="inferred from homology"/>
<dbReference type="PROSITE" id="PS00134">
    <property type="entry name" value="TRYPSIN_HIS"/>
    <property type="match status" value="1"/>
</dbReference>
<dbReference type="PROSITE" id="PS00135">
    <property type="entry name" value="TRYPSIN_SER"/>
    <property type="match status" value="1"/>
</dbReference>
<dbReference type="PROSITE" id="PS50240">
    <property type="entry name" value="TRYPSIN_DOM"/>
    <property type="match status" value="1"/>
</dbReference>
<dbReference type="Gene3D" id="3.30.1640.30">
    <property type="match status" value="1"/>
</dbReference>
<dbReference type="PRINTS" id="PR00722">
    <property type="entry name" value="CHYMOTRYPSIN"/>
</dbReference>
<evidence type="ECO:0000256" key="3">
    <source>
        <dbReference type="ARBA" id="ARBA00022670"/>
    </source>
</evidence>
<evidence type="ECO:0000256" key="4">
    <source>
        <dbReference type="ARBA" id="ARBA00022729"/>
    </source>
</evidence>
<dbReference type="GO" id="GO:0005576">
    <property type="term" value="C:extracellular region"/>
    <property type="evidence" value="ECO:0007669"/>
    <property type="project" value="UniProtKB-SubCell"/>
</dbReference>
<dbReference type="GO" id="GO:0006508">
    <property type="term" value="P:proteolysis"/>
    <property type="evidence" value="ECO:0007669"/>
    <property type="project" value="UniProtKB-KW"/>
</dbReference>
<dbReference type="InParanoid" id="A0A6P8YDY7"/>
<evidence type="ECO:0000256" key="2">
    <source>
        <dbReference type="ARBA" id="ARBA00022525"/>
    </source>
</evidence>
<dbReference type="GO" id="GO:0004252">
    <property type="term" value="F:serine-type endopeptidase activity"/>
    <property type="evidence" value="ECO:0007669"/>
    <property type="project" value="UniProtKB-UniRule"/>
</dbReference>
<dbReference type="InterPro" id="IPR038565">
    <property type="entry name" value="CLIP_sf"/>
</dbReference>
<dbReference type="SMART" id="SM00020">
    <property type="entry name" value="Tryp_SPc"/>
    <property type="match status" value="1"/>
</dbReference>
<dbReference type="CDD" id="cd00190">
    <property type="entry name" value="Tryp_SPc"/>
    <property type="match status" value="1"/>
</dbReference>
<dbReference type="FunCoup" id="A0A6P8YDY7">
    <property type="interactions" value="2"/>
</dbReference>
<evidence type="ECO:0000313" key="16">
    <source>
        <dbReference type="Proteomes" id="UP000515158"/>
    </source>
</evidence>
<accession>A0A6P8YDY7</accession>
<feature type="domain" description="Clip" evidence="15">
    <location>
        <begin position="55"/>
        <end position="107"/>
    </location>
</feature>
<evidence type="ECO:0000313" key="17">
    <source>
        <dbReference type="RefSeq" id="XP_034235110.1"/>
    </source>
</evidence>
<feature type="signal peptide" evidence="12">
    <location>
        <begin position="1"/>
        <end position="23"/>
    </location>
</feature>
<dbReference type="Proteomes" id="UP000515158">
    <property type="component" value="Unplaced"/>
</dbReference>
<dbReference type="Pfam" id="PF12032">
    <property type="entry name" value="CLIP"/>
    <property type="match status" value="1"/>
</dbReference>
<comment type="domain">
    <text evidence="12">The clip domain consists of 35-55 residues which are 'knitted' together usually by 3 conserved disulfide bonds forming a clip-like compact structure.</text>
</comment>
<comment type="subcellular location">
    <subcellularLocation>
        <location evidence="1 12">Secreted</location>
    </subcellularLocation>
</comment>
<feature type="chain" id="PRO_5028510654" description="CLIP domain-containing serine protease" evidence="12">
    <location>
        <begin position="24"/>
        <end position="415"/>
    </location>
</feature>
<dbReference type="SUPFAM" id="SSF50494">
    <property type="entry name" value="Trypsin-like serine proteases"/>
    <property type="match status" value="1"/>
</dbReference>
<name>A0A6P8YDY7_THRPL</name>
<dbReference type="AlphaFoldDB" id="A0A6P8YDY7"/>
<dbReference type="PANTHER" id="PTHR24252">
    <property type="entry name" value="ACROSIN-RELATED"/>
    <property type="match status" value="1"/>
</dbReference>
<evidence type="ECO:0000256" key="13">
    <source>
        <dbReference type="SAM" id="MobiDB-lite"/>
    </source>
</evidence>
<evidence type="ECO:0000256" key="12">
    <source>
        <dbReference type="RuleBase" id="RU366078"/>
    </source>
</evidence>
<evidence type="ECO:0000259" key="15">
    <source>
        <dbReference type="PROSITE" id="PS51888"/>
    </source>
</evidence>
<evidence type="ECO:0000256" key="6">
    <source>
        <dbReference type="ARBA" id="ARBA00022825"/>
    </source>
</evidence>
<dbReference type="InterPro" id="IPR033116">
    <property type="entry name" value="TRYPSIN_SER"/>
</dbReference>
<dbReference type="FunFam" id="2.40.10.10:FF:000015">
    <property type="entry name" value="Atrial natriuretic peptide-converting enzyme"/>
    <property type="match status" value="1"/>
</dbReference>
<keyword evidence="4 12" id="KW-0732">Signal</keyword>
<dbReference type="PROSITE" id="PS51888">
    <property type="entry name" value="CLIP"/>
    <property type="match status" value="1"/>
</dbReference>
<dbReference type="Gene3D" id="2.40.10.10">
    <property type="entry name" value="Trypsin-like serine proteases"/>
    <property type="match status" value="1"/>
</dbReference>
<dbReference type="InterPro" id="IPR018114">
    <property type="entry name" value="TRYPSIN_HIS"/>
</dbReference>
<evidence type="ECO:0000256" key="8">
    <source>
        <dbReference type="ARBA" id="ARBA00023157"/>
    </source>
</evidence>
<comment type="similarity">
    <text evidence="10 12">Belongs to the peptidase S1 family. CLIP subfamily.</text>
</comment>
<evidence type="ECO:0000259" key="14">
    <source>
        <dbReference type="PROSITE" id="PS50240"/>
    </source>
</evidence>
<dbReference type="SMART" id="SM00680">
    <property type="entry name" value="CLIP"/>
    <property type="match status" value="1"/>
</dbReference>
<dbReference type="InterPro" id="IPR001254">
    <property type="entry name" value="Trypsin_dom"/>
</dbReference>
<dbReference type="PANTHER" id="PTHR24252:SF7">
    <property type="entry name" value="HYALIN"/>
    <property type="match status" value="1"/>
</dbReference>
<keyword evidence="7" id="KW-0865">Zymogen</keyword>
<dbReference type="FunFam" id="3.30.1640.30:FF:000001">
    <property type="entry name" value="Serine protease 7"/>
    <property type="match status" value="1"/>
</dbReference>
<dbReference type="InterPro" id="IPR022700">
    <property type="entry name" value="CLIP"/>
</dbReference>
<evidence type="ECO:0000256" key="10">
    <source>
        <dbReference type="ARBA" id="ARBA00024195"/>
    </source>
</evidence>
<evidence type="ECO:0000256" key="1">
    <source>
        <dbReference type="ARBA" id="ARBA00004613"/>
    </source>
</evidence>
<dbReference type="GeneID" id="117641695"/>
<reference evidence="17" key="1">
    <citation type="submission" date="2025-08" db="UniProtKB">
        <authorList>
            <consortium name="RefSeq"/>
        </authorList>
    </citation>
    <scope>IDENTIFICATION</scope>
    <source>
        <tissue evidence="17">Total insect</tissue>
    </source>
</reference>
<dbReference type="RefSeq" id="XP_034235110.1">
    <property type="nucleotide sequence ID" value="XM_034379219.1"/>
</dbReference>
<dbReference type="InterPro" id="IPR043504">
    <property type="entry name" value="Peptidase_S1_PA_chymotrypsin"/>
</dbReference>
<evidence type="ECO:0000256" key="7">
    <source>
        <dbReference type="ARBA" id="ARBA00023145"/>
    </source>
</evidence>
<dbReference type="EC" id="3.4.21.-" evidence="11"/>
<keyword evidence="6 11" id="KW-0720">Serine protease</keyword>